<name>A0AA36IA79_9DINO</name>
<dbReference type="Proteomes" id="UP001178507">
    <property type="component" value="Unassembled WGS sequence"/>
</dbReference>
<reference evidence="1" key="1">
    <citation type="submission" date="2023-08" db="EMBL/GenBank/DDBJ databases">
        <authorList>
            <person name="Chen Y."/>
            <person name="Shah S."/>
            <person name="Dougan E. K."/>
            <person name="Thang M."/>
            <person name="Chan C."/>
        </authorList>
    </citation>
    <scope>NUCLEOTIDE SEQUENCE</scope>
</reference>
<gene>
    <name evidence="1" type="ORF">EVOR1521_LOCUS10841</name>
</gene>
<organism evidence="1 2">
    <name type="scientific">Effrenium voratum</name>
    <dbReference type="NCBI Taxonomy" id="2562239"/>
    <lineage>
        <taxon>Eukaryota</taxon>
        <taxon>Sar</taxon>
        <taxon>Alveolata</taxon>
        <taxon>Dinophyceae</taxon>
        <taxon>Suessiales</taxon>
        <taxon>Symbiodiniaceae</taxon>
        <taxon>Effrenium</taxon>
    </lineage>
</organism>
<feature type="non-terminal residue" evidence="1">
    <location>
        <position position="303"/>
    </location>
</feature>
<keyword evidence="2" id="KW-1185">Reference proteome</keyword>
<accession>A0AA36IA79</accession>
<evidence type="ECO:0000313" key="2">
    <source>
        <dbReference type="Proteomes" id="UP001178507"/>
    </source>
</evidence>
<dbReference type="AlphaFoldDB" id="A0AA36IA79"/>
<evidence type="ECO:0000313" key="1">
    <source>
        <dbReference type="EMBL" id="CAJ1383840.1"/>
    </source>
</evidence>
<protein>
    <submittedName>
        <fullName evidence="1">Uncharacterized protein</fullName>
    </submittedName>
</protein>
<sequence length="303" mass="33158">LDHMCIHRIGGSNSHREKGDGSGAAAPITKLSRLALKDALLELEIAARKTRDASSSAVLQLFQSAEKRFGLEVEIPDPALRNLFQLHVLAVEELLAQVRSQALATLEAIELWSLPPLGRAAPALRVLSDCELGDDCAVGLEVAADLKEAERSVLQARDRCIGRLSAEVFAPMDQRLHTHEQIREALRQRRRLGKFADSARLAVATLRKGEVAETGLRSLSGMGGPLEEAEARLKEDMQRASQLDEQVLLQLMQLKNTSVDVVKVPWASLVQIQAEYFMAQQVAWAPLGEAFDDYGGLASVQIT</sequence>
<proteinExistence type="predicted"/>
<dbReference type="Gene3D" id="1.20.1270.60">
    <property type="entry name" value="Arfaptin homology (AH) domain/BAR domain"/>
    <property type="match status" value="1"/>
</dbReference>
<dbReference type="InterPro" id="IPR027267">
    <property type="entry name" value="AH/BAR_dom_sf"/>
</dbReference>
<comment type="caution">
    <text evidence="1">The sequence shown here is derived from an EMBL/GenBank/DDBJ whole genome shotgun (WGS) entry which is preliminary data.</text>
</comment>
<dbReference type="EMBL" id="CAUJNA010001055">
    <property type="protein sequence ID" value="CAJ1383840.1"/>
    <property type="molecule type" value="Genomic_DNA"/>
</dbReference>